<reference evidence="1" key="1">
    <citation type="submission" date="2014-09" db="EMBL/GenBank/DDBJ databases">
        <authorList>
            <person name="Magalhaes I.L.F."/>
            <person name="Oliveira U."/>
            <person name="Santos F.R."/>
            <person name="Vidigal T.H.D.A."/>
            <person name="Brescovit A.D."/>
            <person name="Santos A.J."/>
        </authorList>
    </citation>
    <scope>NUCLEOTIDE SEQUENCE</scope>
    <source>
        <tissue evidence="1">Shoot tissue taken approximately 20 cm above the soil surface</tissue>
    </source>
</reference>
<organism evidence="1">
    <name type="scientific">Arundo donax</name>
    <name type="common">Giant reed</name>
    <name type="synonym">Donax arundinaceus</name>
    <dbReference type="NCBI Taxonomy" id="35708"/>
    <lineage>
        <taxon>Eukaryota</taxon>
        <taxon>Viridiplantae</taxon>
        <taxon>Streptophyta</taxon>
        <taxon>Embryophyta</taxon>
        <taxon>Tracheophyta</taxon>
        <taxon>Spermatophyta</taxon>
        <taxon>Magnoliopsida</taxon>
        <taxon>Liliopsida</taxon>
        <taxon>Poales</taxon>
        <taxon>Poaceae</taxon>
        <taxon>PACMAD clade</taxon>
        <taxon>Arundinoideae</taxon>
        <taxon>Arundineae</taxon>
        <taxon>Arundo</taxon>
    </lineage>
</organism>
<protein>
    <submittedName>
        <fullName evidence="1">Uncharacterized protein</fullName>
    </submittedName>
</protein>
<dbReference type="AlphaFoldDB" id="A0A0A8YRK3"/>
<name>A0A0A8YRK3_ARUDO</name>
<evidence type="ECO:0000313" key="1">
    <source>
        <dbReference type="EMBL" id="JAD29514.1"/>
    </source>
</evidence>
<accession>A0A0A8YRK3</accession>
<dbReference type="EMBL" id="GBRH01268381">
    <property type="protein sequence ID" value="JAD29514.1"/>
    <property type="molecule type" value="Transcribed_RNA"/>
</dbReference>
<reference evidence="1" key="2">
    <citation type="journal article" date="2015" name="Data Brief">
        <title>Shoot transcriptome of the giant reed, Arundo donax.</title>
        <authorList>
            <person name="Barrero R.A."/>
            <person name="Guerrero F.D."/>
            <person name="Moolhuijzen P."/>
            <person name="Goolsby J.A."/>
            <person name="Tidwell J."/>
            <person name="Bellgard S.E."/>
            <person name="Bellgard M.I."/>
        </authorList>
    </citation>
    <scope>NUCLEOTIDE SEQUENCE</scope>
    <source>
        <tissue evidence="1">Shoot tissue taken approximately 20 cm above the soil surface</tissue>
    </source>
</reference>
<proteinExistence type="predicted"/>
<sequence length="51" mass="6096">MQVQLLMPLQYVGLKHRVSLEKQWVPSRAFHLPLFQFHHSCARPSNMHHFS</sequence>